<dbReference type="GO" id="GO:0003700">
    <property type="term" value="F:DNA-binding transcription factor activity"/>
    <property type="evidence" value="ECO:0007669"/>
    <property type="project" value="InterPro"/>
</dbReference>
<organism evidence="2 3">
    <name type="scientific">Enterococcus canis</name>
    <dbReference type="NCBI Taxonomy" id="214095"/>
    <lineage>
        <taxon>Bacteria</taxon>
        <taxon>Bacillati</taxon>
        <taxon>Bacillota</taxon>
        <taxon>Bacilli</taxon>
        <taxon>Lactobacillales</taxon>
        <taxon>Enterococcaceae</taxon>
        <taxon>Enterococcus</taxon>
    </lineage>
</organism>
<dbReference type="GO" id="GO:0006352">
    <property type="term" value="P:DNA-templated transcription initiation"/>
    <property type="evidence" value="ECO:0007669"/>
    <property type="project" value="InterPro"/>
</dbReference>
<feature type="domain" description="RNA polymerase sigma-70 region 2" evidence="1">
    <location>
        <begin position="12"/>
        <end position="76"/>
    </location>
</feature>
<keyword evidence="3" id="KW-1185">Reference proteome</keyword>
<dbReference type="Proteomes" id="UP000181884">
    <property type="component" value="Unassembled WGS sequence"/>
</dbReference>
<protein>
    <recommendedName>
        <fullName evidence="1">RNA polymerase sigma-70 region 2 domain-containing protein</fullName>
    </recommendedName>
</protein>
<dbReference type="InterPro" id="IPR007627">
    <property type="entry name" value="RNA_pol_sigma70_r2"/>
</dbReference>
<proteinExistence type="predicted"/>
<accession>A0A1L8REB2</accession>
<dbReference type="STRING" id="214095.RU97_GL002150"/>
<dbReference type="RefSeq" id="WP_067393470.1">
    <property type="nucleotide sequence ID" value="NZ_JXKH01000005.1"/>
</dbReference>
<evidence type="ECO:0000313" key="2">
    <source>
        <dbReference type="EMBL" id="OJG18077.1"/>
    </source>
</evidence>
<gene>
    <name evidence="2" type="ORF">RU97_GL002150</name>
</gene>
<dbReference type="EMBL" id="JXKH01000005">
    <property type="protein sequence ID" value="OJG18077.1"/>
    <property type="molecule type" value="Genomic_DNA"/>
</dbReference>
<evidence type="ECO:0000259" key="1">
    <source>
        <dbReference type="Pfam" id="PF04542"/>
    </source>
</evidence>
<dbReference type="InterPro" id="IPR013325">
    <property type="entry name" value="RNA_pol_sigma_r2"/>
</dbReference>
<reference evidence="2 3" key="1">
    <citation type="submission" date="2014-12" db="EMBL/GenBank/DDBJ databases">
        <title>Draft genome sequences of 29 type strains of Enterococci.</title>
        <authorList>
            <person name="Zhong Z."/>
            <person name="Sun Z."/>
            <person name="Liu W."/>
            <person name="Zhang W."/>
            <person name="Zhang H."/>
        </authorList>
    </citation>
    <scope>NUCLEOTIDE SEQUENCE [LARGE SCALE GENOMIC DNA]</scope>
    <source>
        <strain evidence="2 3">DSM 17029</strain>
    </source>
</reference>
<dbReference type="Pfam" id="PF04542">
    <property type="entry name" value="Sigma70_r2"/>
    <property type="match status" value="1"/>
</dbReference>
<dbReference type="AlphaFoldDB" id="A0A1L8REB2"/>
<name>A0A1L8REB2_9ENTE</name>
<evidence type="ECO:0000313" key="3">
    <source>
        <dbReference type="Proteomes" id="UP000181884"/>
    </source>
</evidence>
<dbReference type="SUPFAM" id="SSF88946">
    <property type="entry name" value="Sigma2 domain of RNA polymerase sigma factors"/>
    <property type="match status" value="1"/>
</dbReference>
<comment type="caution">
    <text evidence="2">The sequence shown here is derived from an EMBL/GenBank/DDBJ whole genome shotgun (WGS) entry which is preliminary data.</text>
</comment>
<sequence length="167" mass="19806">MHLDGLELKKQYQTYLPVVLSLEKKYYIPGWDHEDWLQEGFVSFYQTLQTFDAGKGPTLGAYFKLNFNRRLISEVRYFNAAKRRSEQPLIPLEEAGLHETVADYQALQPFYQEIFADFTGKLSFQELETLAHYLMRSPINEAEESSQRRILYRVRSKLKRHLQEGEY</sequence>